<evidence type="ECO:0000313" key="5">
    <source>
        <dbReference type="EMBL" id="ADQ78923.1"/>
    </source>
</evidence>
<dbReference type="PANTHER" id="PTHR46796">
    <property type="entry name" value="HTH-TYPE TRANSCRIPTIONAL ACTIVATOR RHAS-RELATED"/>
    <property type="match status" value="1"/>
</dbReference>
<organism evidence="5 6">
    <name type="scientific">Paludibacter propionicigenes (strain DSM 17365 / JCM 13257 / WB4)</name>
    <dbReference type="NCBI Taxonomy" id="694427"/>
    <lineage>
        <taxon>Bacteria</taxon>
        <taxon>Pseudomonadati</taxon>
        <taxon>Bacteroidota</taxon>
        <taxon>Bacteroidia</taxon>
        <taxon>Bacteroidales</taxon>
        <taxon>Paludibacteraceae</taxon>
        <taxon>Paludibacter</taxon>
    </lineage>
</organism>
<dbReference type="eggNOG" id="COG2207">
    <property type="taxonomic scope" value="Bacteria"/>
</dbReference>
<keyword evidence="6" id="KW-1185">Reference proteome</keyword>
<dbReference type="Pfam" id="PF20240">
    <property type="entry name" value="DUF6597"/>
    <property type="match status" value="1"/>
</dbReference>
<proteinExistence type="predicted"/>
<name>E4T2H9_PALPW</name>
<dbReference type="PROSITE" id="PS01124">
    <property type="entry name" value="HTH_ARAC_FAMILY_2"/>
    <property type="match status" value="1"/>
</dbReference>
<keyword evidence="1" id="KW-0805">Transcription regulation</keyword>
<dbReference type="PANTHER" id="PTHR46796:SF13">
    <property type="entry name" value="HTH-TYPE TRANSCRIPTIONAL ACTIVATOR RHAS"/>
    <property type="match status" value="1"/>
</dbReference>
<dbReference type="InterPro" id="IPR046532">
    <property type="entry name" value="DUF6597"/>
</dbReference>
<evidence type="ECO:0000256" key="3">
    <source>
        <dbReference type="ARBA" id="ARBA00023163"/>
    </source>
</evidence>
<keyword evidence="2" id="KW-0238">DNA-binding</keyword>
<dbReference type="OrthoDB" id="323290at2"/>
<keyword evidence="3" id="KW-0804">Transcription</keyword>
<dbReference type="GO" id="GO:0003700">
    <property type="term" value="F:DNA-binding transcription factor activity"/>
    <property type="evidence" value="ECO:0007669"/>
    <property type="project" value="InterPro"/>
</dbReference>
<evidence type="ECO:0000259" key="4">
    <source>
        <dbReference type="PROSITE" id="PS01124"/>
    </source>
</evidence>
<dbReference type="SMART" id="SM00342">
    <property type="entry name" value="HTH_ARAC"/>
    <property type="match status" value="1"/>
</dbReference>
<feature type="domain" description="HTH araC/xylS-type" evidence="4">
    <location>
        <begin position="155"/>
        <end position="254"/>
    </location>
</feature>
<gene>
    <name evidence="5" type="ordered locus">Palpr_0769</name>
</gene>
<accession>E4T2H9</accession>
<dbReference type="STRING" id="694427.Palpr_0769"/>
<dbReference type="Proteomes" id="UP000008718">
    <property type="component" value="Chromosome"/>
</dbReference>
<dbReference type="Pfam" id="PF12833">
    <property type="entry name" value="HTH_18"/>
    <property type="match status" value="1"/>
</dbReference>
<dbReference type="InterPro" id="IPR018060">
    <property type="entry name" value="HTH_AraC"/>
</dbReference>
<evidence type="ECO:0000256" key="2">
    <source>
        <dbReference type="ARBA" id="ARBA00023125"/>
    </source>
</evidence>
<evidence type="ECO:0000313" key="6">
    <source>
        <dbReference type="Proteomes" id="UP000008718"/>
    </source>
</evidence>
<dbReference type="HOGENOM" id="CLU_066193_1_0_10"/>
<dbReference type="KEGG" id="ppn:Palpr_0769"/>
<dbReference type="GO" id="GO:0043565">
    <property type="term" value="F:sequence-specific DNA binding"/>
    <property type="evidence" value="ECO:0007669"/>
    <property type="project" value="InterPro"/>
</dbReference>
<dbReference type="InterPro" id="IPR050204">
    <property type="entry name" value="AraC_XylS_family_regulators"/>
</dbReference>
<evidence type="ECO:0000256" key="1">
    <source>
        <dbReference type="ARBA" id="ARBA00023015"/>
    </source>
</evidence>
<protein>
    <submittedName>
        <fullName evidence="5">Transcriptional regulator, AraC family</fullName>
    </submittedName>
</protein>
<dbReference type="Gene3D" id="1.10.10.60">
    <property type="entry name" value="Homeodomain-like"/>
    <property type="match status" value="1"/>
</dbReference>
<dbReference type="RefSeq" id="WP_013444292.1">
    <property type="nucleotide sequence ID" value="NC_014734.1"/>
</dbReference>
<reference key="1">
    <citation type="submission" date="2010-11" db="EMBL/GenBank/DDBJ databases">
        <title>The complete genome of Paludibacter propionicigenes DSM 17365.</title>
        <authorList>
            <consortium name="US DOE Joint Genome Institute (JGI-PGF)"/>
            <person name="Lucas S."/>
            <person name="Copeland A."/>
            <person name="Lapidus A."/>
            <person name="Bruce D."/>
            <person name="Goodwin L."/>
            <person name="Pitluck S."/>
            <person name="Kyrpides N."/>
            <person name="Mavromatis K."/>
            <person name="Ivanova N."/>
            <person name="Munk A.C."/>
            <person name="Brettin T."/>
            <person name="Detter J.C."/>
            <person name="Han C."/>
            <person name="Tapia R."/>
            <person name="Land M."/>
            <person name="Hauser L."/>
            <person name="Markowitz V."/>
            <person name="Cheng J.-F."/>
            <person name="Hugenholtz P."/>
            <person name="Woyke T."/>
            <person name="Wu D."/>
            <person name="Gronow S."/>
            <person name="Wellnitz S."/>
            <person name="Brambilla E."/>
            <person name="Klenk H.-P."/>
            <person name="Eisen J.A."/>
        </authorList>
    </citation>
    <scope>NUCLEOTIDE SEQUENCE</scope>
    <source>
        <strain>WB4</strain>
    </source>
</reference>
<dbReference type="AlphaFoldDB" id="E4T2H9"/>
<dbReference type="EMBL" id="CP002345">
    <property type="protein sequence ID" value="ADQ78923.1"/>
    <property type="molecule type" value="Genomic_DNA"/>
</dbReference>
<sequence length="277" mass="32163">MDKFQIIQPSALLAPYVKQYWFLWVDSVANGSQRAIPCGSMGLVFNRGDKIYSSFEKGFQPRSHLFGQSTTYADMYFEKLDLIIVVFQPIGAKVFFSMPMDELRGQNVEIDALSDSQIMELEDRLMAIADNQTCVHQIERFLLNRLYRFEAYNYKRLTSAIGTINYSGNNVSTLAHEACLSQKQFKRIFTDYVGLNPKEFLQIARFSKTTHTLQTQPLISLDDLAYKQGYYDRSHLIKDFKTFSGYKPTEFIANCDPYSDYMSLFQTFFIDTKYQLK</sequence>
<reference evidence="5 6" key="2">
    <citation type="journal article" date="2011" name="Stand. Genomic Sci.">
        <title>Complete genome sequence of Paludibacter propionicigenes type strain (WB4).</title>
        <authorList>
            <person name="Gronow S."/>
            <person name="Munk C."/>
            <person name="Lapidus A."/>
            <person name="Nolan M."/>
            <person name="Lucas S."/>
            <person name="Hammon N."/>
            <person name="Deshpande S."/>
            <person name="Cheng J.F."/>
            <person name="Tapia R."/>
            <person name="Han C."/>
            <person name="Goodwin L."/>
            <person name="Pitluck S."/>
            <person name="Liolios K."/>
            <person name="Ivanova N."/>
            <person name="Mavromatis K."/>
            <person name="Mikhailova N."/>
            <person name="Pati A."/>
            <person name="Chen A."/>
            <person name="Palaniappan K."/>
            <person name="Land M."/>
            <person name="Hauser L."/>
            <person name="Chang Y.J."/>
            <person name="Jeffries C.D."/>
            <person name="Brambilla E."/>
            <person name="Rohde M."/>
            <person name="Goker M."/>
            <person name="Detter J.C."/>
            <person name="Woyke T."/>
            <person name="Bristow J."/>
            <person name="Eisen J.A."/>
            <person name="Markowitz V."/>
            <person name="Hugenholtz P."/>
            <person name="Kyrpides N.C."/>
            <person name="Klenk H.P."/>
        </authorList>
    </citation>
    <scope>NUCLEOTIDE SEQUENCE [LARGE SCALE GENOMIC DNA]</scope>
    <source>
        <strain evidence="6">DSM 17365 / JCM 13257 / WB4</strain>
    </source>
</reference>